<evidence type="ECO:0000313" key="1">
    <source>
        <dbReference type="EMBL" id="MCE8536639.1"/>
    </source>
</evidence>
<reference evidence="1" key="1">
    <citation type="journal article" date="2021" name="Environ. Microbiol.">
        <title>Cryptic niche differentiation of novel sediment ecotypes of Rugeria pomeroyi correlates with nitrate respiration.</title>
        <authorList>
            <person name="Lin X."/>
            <person name="McNichol J."/>
            <person name="Chu X."/>
            <person name="Qian Y."/>
            <person name="Luo H."/>
        </authorList>
    </citation>
    <scope>NUCLEOTIDE SEQUENCE</scope>
    <source>
        <strain evidence="1">SZCCDBB064</strain>
    </source>
</reference>
<gene>
    <name evidence="1" type="ORF">KBY27_04150</name>
</gene>
<dbReference type="InterPro" id="IPR036514">
    <property type="entry name" value="SGNH_hydro_sf"/>
</dbReference>
<proteinExistence type="predicted"/>
<comment type="caution">
    <text evidence="1">The sequence shown here is derived from an EMBL/GenBank/DDBJ whole genome shotgun (WGS) entry which is preliminary data.</text>
</comment>
<accession>A0A9Q3ZMI5</accession>
<organism evidence="1 2">
    <name type="scientific">Ruegeria pomeroyi</name>
    <dbReference type="NCBI Taxonomy" id="89184"/>
    <lineage>
        <taxon>Bacteria</taxon>
        <taxon>Pseudomonadati</taxon>
        <taxon>Pseudomonadota</taxon>
        <taxon>Alphaproteobacteria</taxon>
        <taxon>Rhodobacterales</taxon>
        <taxon>Roseobacteraceae</taxon>
        <taxon>Ruegeria</taxon>
    </lineage>
</organism>
<name>A0A9Q3ZMI5_9RHOB</name>
<dbReference type="AlphaFoldDB" id="A0A9Q3ZMI5"/>
<evidence type="ECO:0000313" key="2">
    <source>
        <dbReference type="Proteomes" id="UP000813672"/>
    </source>
</evidence>
<dbReference type="Proteomes" id="UP000813672">
    <property type="component" value="Unassembled WGS sequence"/>
</dbReference>
<dbReference type="RefSeq" id="WP_234218512.1">
    <property type="nucleotide sequence ID" value="NZ_JAGQAF010000002.1"/>
</dbReference>
<dbReference type="Gene3D" id="3.40.50.1110">
    <property type="entry name" value="SGNH hydrolase"/>
    <property type="match status" value="1"/>
</dbReference>
<sequence length="315" mass="35132">MLRAVLPTLLILAILMAGLWWGWLRPRLPDSAVVDAAYARPLPPPAGAMTVFHLGHSLVGQDMPAMLQQLAPIGHDYASQLGWGTTLKAHWEPDEGINGFEQMNDHPRYRPADTALRSGDYDAVILTEMVELTDAIRYFDSDRYFSKWAGLAREGRPDARVFLYETWHWLDDPDGWLSRLDRDLVELWENEILLRDLARNPDNPAHVIPVGQVLSRFVRALEAQGGVPGIDGPEALFGTDEQGRLDTIHMGDLGNYLIALTHYAVLYQSSPVGLPHQLNRADGSPAFAPSPEAARLMQEIVWQTVTSYPKTGVPQ</sequence>
<dbReference type="EMBL" id="JAGQAF010000002">
    <property type="protein sequence ID" value="MCE8536639.1"/>
    <property type="molecule type" value="Genomic_DNA"/>
</dbReference>
<dbReference type="GO" id="GO:0016788">
    <property type="term" value="F:hydrolase activity, acting on ester bonds"/>
    <property type="evidence" value="ECO:0007669"/>
    <property type="project" value="UniProtKB-ARBA"/>
</dbReference>
<protein>
    <submittedName>
        <fullName evidence="1">Uncharacterized protein</fullName>
    </submittedName>
</protein>